<organism evidence="2 3">
    <name type="scientific">Gigaspora rosea</name>
    <dbReference type="NCBI Taxonomy" id="44941"/>
    <lineage>
        <taxon>Eukaryota</taxon>
        <taxon>Fungi</taxon>
        <taxon>Fungi incertae sedis</taxon>
        <taxon>Mucoromycota</taxon>
        <taxon>Glomeromycotina</taxon>
        <taxon>Glomeromycetes</taxon>
        <taxon>Diversisporales</taxon>
        <taxon>Gigasporaceae</taxon>
        <taxon>Gigaspora</taxon>
    </lineage>
</organism>
<feature type="region of interest" description="Disordered" evidence="1">
    <location>
        <begin position="1"/>
        <end position="35"/>
    </location>
</feature>
<name>A0A397V2E4_9GLOM</name>
<gene>
    <name evidence="2" type="ORF">C2G38_2091601</name>
</gene>
<comment type="caution">
    <text evidence="2">The sequence shown here is derived from an EMBL/GenBank/DDBJ whole genome shotgun (WGS) entry which is preliminary data.</text>
</comment>
<dbReference type="AlphaFoldDB" id="A0A397V2E4"/>
<feature type="non-terminal residue" evidence="2">
    <location>
        <position position="163"/>
    </location>
</feature>
<dbReference type="Proteomes" id="UP000266673">
    <property type="component" value="Unassembled WGS sequence"/>
</dbReference>
<sequence>MNVIGKENLPIANRSENLEDGELESRSDNETCREENLEVVKTETPLDVVAKNGSDGNDRIEEYADKGDECNNVKRESNIEISWVKDDKILLTNDKEVISLPESNNIAILETTIINIDQDFATDDPVNYCKKDRTENDEPSMVISCRSDVKKDELYVFSTITSL</sequence>
<evidence type="ECO:0000256" key="1">
    <source>
        <dbReference type="SAM" id="MobiDB-lite"/>
    </source>
</evidence>
<proteinExistence type="predicted"/>
<feature type="compositionally biased region" description="Basic and acidic residues" evidence="1">
    <location>
        <begin position="23"/>
        <end position="35"/>
    </location>
</feature>
<evidence type="ECO:0000313" key="3">
    <source>
        <dbReference type="Proteomes" id="UP000266673"/>
    </source>
</evidence>
<accession>A0A397V2E4</accession>
<evidence type="ECO:0000313" key="2">
    <source>
        <dbReference type="EMBL" id="RIB16172.1"/>
    </source>
</evidence>
<dbReference type="EMBL" id="QKWP01000696">
    <property type="protein sequence ID" value="RIB16172.1"/>
    <property type="molecule type" value="Genomic_DNA"/>
</dbReference>
<protein>
    <submittedName>
        <fullName evidence="2">Uncharacterized protein</fullName>
    </submittedName>
</protein>
<reference evidence="2 3" key="1">
    <citation type="submission" date="2018-06" db="EMBL/GenBank/DDBJ databases">
        <title>Comparative genomics reveals the genomic features of Rhizophagus irregularis, R. cerebriforme, R. diaphanum and Gigaspora rosea, and their symbiotic lifestyle signature.</title>
        <authorList>
            <person name="Morin E."/>
            <person name="San Clemente H."/>
            <person name="Chen E.C.H."/>
            <person name="De La Providencia I."/>
            <person name="Hainaut M."/>
            <person name="Kuo A."/>
            <person name="Kohler A."/>
            <person name="Murat C."/>
            <person name="Tang N."/>
            <person name="Roy S."/>
            <person name="Loubradou J."/>
            <person name="Henrissat B."/>
            <person name="Grigoriev I.V."/>
            <person name="Corradi N."/>
            <person name="Roux C."/>
            <person name="Martin F.M."/>
        </authorList>
    </citation>
    <scope>NUCLEOTIDE SEQUENCE [LARGE SCALE GENOMIC DNA]</scope>
    <source>
        <strain evidence="2 3">DAOM 194757</strain>
    </source>
</reference>
<keyword evidence="3" id="KW-1185">Reference proteome</keyword>